<dbReference type="GO" id="GO:0003746">
    <property type="term" value="F:translation elongation factor activity"/>
    <property type="evidence" value="ECO:0007669"/>
    <property type="project" value="UniProtKB-KW"/>
</dbReference>
<dbReference type="Gene3D" id="3.30.479.20">
    <property type="entry name" value="Elongation factor Ts, dimerisation domain"/>
    <property type="match status" value="2"/>
</dbReference>
<evidence type="ECO:0000256" key="4">
    <source>
        <dbReference type="HAMAP-Rule" id="MF_03135"/>
    </source>
</evidence>
<feature type="domain" description="Translation elongation factor EFTs/EF1B dimerisation" evidence="5">
    <location>
        <begin position="114"/>
        <end position="330"/>
    </location>
</feature>
<dbReference type="SUPFAM" id="SSF54713">
    <property type="entry name" value="Elongation factor Ts (EF-Ts), dimerisation domain"/>
    <property type="match status" value="1"/>
</dbReference>
<evidence type="ECO:0000256" key="1">
    <source>
        <dbReference type="ARBA" id="ARBA00005532"/>
    </source>
</evidence>
<keyword evidence="2 4" id="KW-0251">Elongation factor</keyword>
<keyword evidence="3 4" id="KW-0648">Protein biosynthesis</keyword>
<organism evidence="6 7">
    <name type="scientific">Cardiosporidium cionae</name>
    <dbReference type="NCBI Taxonomy" id="476202"/>
    <lineage>
        <taxon>Eukaryota</taxon>
        <taxon>Sar</taxon>
        <taxon>Alveolata</taxon>
        <taxon>Apicomplexa</taxon>
        <taxon>Aconoidasida</taxon>
        <taxon>Nephromycida</taxon>
        <taxon>Cardiosporidium</taxon>
    </lineage>
</organism>
<evidence type="ECO:0000313" key="6">
    <source>
        <dbReference type="EMBL" id="KAF8823056.1"/>
    </source>
</evidence>
<accession>A0ABQ7JGB5</accession>
<dbReference type="PANTHER" id="PTHR11741:SF0">
    <property type="entry name" value="ELONGATION FACTOR TS, MITOCHONDRIAL"/>
    <property type="match status" value="1"/>
</dbReference>
<comment type="function">
    <text evidence="4">Associates with the EF-Tu.GDP complex and induces the exchange of GDP to GTP. It remains bound to the aminoacyl-tRNA.EF-Tu.GTP complex up to the GTP hydrolysis stage on the ribosome.</text>
</comment>
<comment type="subcellular location">
    <subcellularLocation>
        <location evidence="4">Mitochondrion</location>
    </subcellularLocation>
</comment>
<reference evidence="6 7" key="1">
    <citation type="journal article" date="2020" name="bioRxiv">
        <title>Metabolic contributions of an alphaproteobacterial endosymbiont in the apicomplexan Cardiosporidium cionae.</title>
        <authorList>
            <person name="Hunter E.S."/>
            <person name="Paight C.J."/>
            <person name="Lane C.E."/>
        </authorList>
    </citation>
    <scope>NUCLEOTIDE SEQUENCE [LARGE SCALE GENOMIC DNA]</scope>
    <source>
        <strain evidence="6">ESH_2018</strain>
    </source>
</reference>
<name>A0ABQ7JGB5_9APIC</name>
<dbReference type="PANTHER" id="PTHR11741">
    <property type="entry name" value="ELONGATION FACTOR TS"/>
    <property type="match status" value="1"/>
</dbReference>
<dbReference type="Proteomes" id="UP000823046">
    <property type="component" value="Unassembled WGS sequence"/>
</dbReference>
<dbReference type="EMBL" id="JADAQX010000004">
    <property type="protein sequence ID" value="KAF8823056.1"/>
    <property type="molecule type" value="Genomic_DNA"/>
</dbReference>
<dbReference type="Gene3D" id="1.10.8.10">
    <property type="entry name" value="DNA helicase RuvA subunit, C-terminal domain"/>
    <property type="match status" value="1"/>
</dbReference>
<comment type="similarity">
    <text evidence="1 4">Belongs to the EF-Ts family.</text>
</comment>
<protein>
    <recommendedName>
        <fullName evidence="4">Elongation factor Ts, mitochondrial</fullName>
        <shortName evidence="4">EF-Ts</shortName>
        <shortName evidence="4">EF-TsMt</shortName>
    </recommendedName>
</protein>
<dbReference type="InterPro" id="IPR009060">
    <property type="entry name" value="UBA-like_sf"/>
</dbReference>
<dbReference type="Gene3D" id="1.10.286.20">
    <property type="match status" value="1"/>
</dbReference>
<evidence type="ECO:0000259" key="5">
    <source>
        <dbReference type="Pfam" id="PF00889"/>
    </source>
</evidence>
<evidence type="ECO:0000313" key="7">
    <source>
        <dbReference type="Proteomes" id="UP000823046"/>
    </source>
</evidence>
<dbReference type="HAMAP" id="MF_00050">
    <property type="entry name" value="EF_Ts"/>
    <property type="match status" value="1"/>
</dbReference>
<keyword evidence="7" id="KW-1185">Reference proteome</keyword>
<dbReference type="SUPFAM" id="SSF46934">
    <property type="entry name" value="UBA-like"/>
    <property type="match status" value="1"/>
</dbReference>
<keyword evidence="4" id="KW-0496">Mitochondrion</keyword>
<dbReference type="Pfam" id="PF00889">
    <property type="entry name" value="EF_TS"/>
    <property type="match status" value="1"/>
</dbReference>
<dbReference type="InterPro" id="IPR014039">
    <property type="entry name" value="Transl_elong_EFTs/EF1B_dimer"/>
</dbReference>
<dbReference type="InterPro" id="IPR036402">
    <property type="entry name" value="EF-Ts_dimer_sf"/>
</dbReference>
<comment type="caution">
    <text evidence="6">The sequence shown here is derived from an EMBL/GenBank/DDBJ whole genome shotgun (WGS) entry which is preliminary data.</text>
</comment>
<sequence>MACCGPAILFSAWTRCFRTTKYTVDIDKMAISQHVHFFASSNGPYFPAVNDVKKLRDATGVSIGRCHVALKMCKGDFEAASHWLRRYGEKLAETRKSCCVTEGLVTKLMTKKHAALLVLKCETDFVSRNYLFKSLLNAIIETVTSASLGDINCLTVADVGELLVTKSFDPKISCSKINDAIAEVSNILGERIVLLHLCYPLNSRLITSSYLHNCEDTRFGRSGGLVSLETEENPRFDANHDVDASILGLLHHVSKQLSIQIVATQPKFLDLSQVDPLFIEKERKMVEESFVSSQGVHTLDHSIKCILENNLKQALAEKTFIDQQYMMTEQLLSYFSRTNPRIEQVERVKQFLRSKDGVSVRDVLHVLGSSIDLKLSIKRGIFVDVATEPIDLFRRS</sequence>
<proteinExistence type="inferred from homology"/>
<dbReference type="InterPro" id="IPR001816">
    <property type="entry name" value="Transl_elong_EFTs/EF1B"/>
</dbReference>
<gene>
    <name evidence="6" type="ORF">IE077_000978</name>
</gene>
<evidence type="ECO:0000256" key="3">
    <source>
        <dbReference type="ARBA" id="ARBA00022917"/>
    </source>
</evidence>
<evidence type="ECO:0000256" key="2">
    <source>
        <dbReference type="ARBA" id="ARBA00022768"/>
    </source>
</evidence>